<dbReference type="CDD" id="cd00882">
    <property type="entry name" value="Ras_like_GTPase"/>
    <property type="match status" value="1"/>
</dbReference>
<feature type="compositionally biased region" description="Basic and acidic residues" evidence="1">
    <location>
        <begin position="403"/>
        <end position="412"/>
    </location>
</feature>
<name>A0A913YE61_EXADI</name>
<dbReference type="Proteomes" id="UP000887567">
    <property type="component" value="Unplaced"/>
</dbReference>
<evidence type="ECO:0000313" key="2">
    <source>
        <dbReference type="EnsemblMetazoa" id="XP_028512822.1"/>
    </source>
</evidence>
<dbReference type="Gene3D" id="3.40.50.300">
    <property type="entry name" value="P-loop containing nucleotide triphosphate hydrolases"/>
    <property type="match status" value="1"/>
</dbReference>
<protein>
    <submittedName>
        <fullName evidence="2">Uncharacterized protein</fullName>
    </submittedName>
</protein>
<dbReference type="OrthoDB" id="25620at2759"/>
<dbReference type="PANTHER" id="PTHR14241:SF32">
    <property type="entry name" value="VWFA DOMAIN-CONTAINING PROTEIN-RELATED"/>
    <property type="match status" value="1"/>
</dbReference>
<proteinExistence type="predicted"/>
<dbReference type="SUPFAM" id="SSF52540">
    <property type="entry name" value="P-loop containing nucleoside triphosphate hydrolases"/>
    <property type="match status" value="1"/>
</dbReference>
<evidence type="ECO:0000256" key="1">
    <source>
        <dbReference type="SAM" id="MobiDB-lite"/>
    </source>
</evidence>
<reference evidence="2" key="1">
    <citation type="submission" date="2022-11" db="UniProtKB">
        <authorList>
            <consortium name="EnsemblMetazoa"/>
        </authorList>
    </citation>
    <scope>IDENTIFICATION</scope>
</reference>
<feature type="compositionally biased region" description="Basic and acidic residues" evidence="1">
    <location>
        <begin position="338"/>
        <end position="348"/>
    </location>
</feature>
<feature type="compositionally biased region" description="Basic and acidic residues" evidence="1">
    <location>
        <begin position="379"/>
        <end position="388"/>
    </location>
</feature>
<organism evidence="2 3">
    <name type="scientific">Exaiptasia diaphana</name>
    <name type="common">Tropical sea anemone</name>
    <name type="synonym">Aiptasia pulchella</name>
    <dbReference type="NCBI Taxonomy" id="2652724"/>
    <lineage>
        <taxon>Eukaryota</taxon>
        <taxon>Metazoa</taxon>
        <taxon>Cnidaria</taxon>
        <taxon>Anthozoa</taxon>
        <taxon>Hexacorallia</taxon>
        <taxon>Actiniaria</taxon>
        <taxon>Aiptasiidae</taxon>
        <taxon>Exaiptasia</taxon>
    </lineage>
</organism>
<accession>A0A913YE61</accession>
<feature type="region of interest" description="Disordered" evidence="1">
    <location>
        <begin position="529"/>
        <end position="570"/>
    </location>
</feature>
<dbReference type="KEGG" id="epa:110232104"/>
<keyword evidence="3" id="KW-1185">Reference proteome</keyword>
<dbReference type="AlphaFoldDB" id="A0A913YE61"/>
<dbReference type="GeneID" id="110232104"/>
<dbReference type="EnsemblMetazoa" id="XM_028657021.1">
    <property type="protein sequence ID" value="XP_028512822.1"/>
    <property type="gene ID" value="LOC110232104"/>
</dbReference>
<dbReference type="InterPro" id="IPR027417">
    <property type="entry name" value="P-loop_NTPase"/>
</dbReference>
<dbReference type="RefSeq" id="XP_028512822.1">
    <property type="nucleotide sequence ID" value="XM_028657021.1"/>
</dbReference>
<dbReference type="PANTHER" id="PTHR14241">
    <property type="entry name" value="INTERFERON-INDUCED PROTEIN 44"/>
    <property type="match status" value="1"/>
</dbReference>
<evidence type="ECO:0000313" key="3">
    <source>
        <dbReference type="Proteomes" id="UP000887567"/>
    </source>
</evidence>
<sequence>MSLLNANTMSMEEMKSKLLNYKAGDIHGVTSFRDADPDEMSDFHIRIGVFGPTGSGKSALINTVSKILRGAGEEVAISQSAGGEGTRVLDEITFGGFSMFDTRGFFDIESRLEETEFFRILYGSVRPGEEIDRGATGAQKTKSVGIAAHKLNKPPLKKQLHVVLWIIKGDDIRLITEQYQDKLNFILSKLRDEAITMVTVITHGDVISQMYNAEEFQENIRSQALQATKTCEDHAFVVQNWTENVDQLEEPAVKEVLKMILTALDCGERSVKMRQTKRKRLELQMKGERGIRSIWDEEHRPIHDEVLDFYLDPNRKTLGKFVPKPMPKATVRVRRTVGQKDTKTDRPKTFNQQQPLAHGVKKSHPLDDKTGYATGTEMLPREKNKNRDLPPAPLPTEPSKQSENLKKDDGMKPKLSGTSFMDVDKSSDHPKAVQRRAFPMVHVVSFLPKSDQKIDNILNNQVMNLLGDVFKSLFIPWGPHIPDIELKDLPEHVQLLVTVGFPSETEKIAVMSWRDRPYTTHQIKLKNLLARSQSAHKKPAKETPIAGRTTRDPNPSSAHRQQPRKAAREVPLAKMTEPTFDPVHGYLRYRAELEYGQVVKVLECYPPDWQPDTRDLHFIAGKNMTVPNALLEFWADSLDGPTKGPIVRTPKKSWVNVPRLPSLPKSWAPF</sequence>
<feature type="region of interest" description="Disordered" evidence="1">
    <location>
        <begin position="329"/>
        <end position="426"/>
    </location>
</feature>